<reference evidence="8 9" key="1">
    <citation type="submission" date="2018-12" db="EMBL/GenBank/DDBJ databases">
        <authorList>
            <consortium name="Pathogen Informatics"/>
        </authorList>
    </citation>
    <scope>NUCLEOTIDE SEQUENCE [LARGE SCALE GENOMIC DNA]</scope>
    <source>
        <strain evidence="8 9">NCTC10665</strain>
    </source>
</reference>
<feature type="region of interest" description="Domain I" evidence="6">
    <location>
        <begin position="12"/>
        <end position="75"/>
    </location>
</feature>
<feature type="region of interest" description="Domain III" evidence="6">
    <location>
        <begin position="169"/>
        <end position="214"/>
    </location>
</feature>
<keyword evidence="2 6" id="KW-0227">DNA damage</keyword>
<dbReference type="InterPro" id="IPR010994">
    <property type="entry name" value="RuvA_2-like"/>
</dbReference>
<dbReference type="NCBIfam" id="TIGR00084">
    <property type="entry name" value="ruvA"/>
    <property type="match status" value="1"/>
</dbReference>
<dbReference type="SUPFAM" id="SSF46929">
    <property type="entry name" value="DNA helicase RuvA subunit, C-terminal domain"/>
    <property type="match status" value="1"/>
</dbReference>
<comment type="caution">
    <text evidence="6">Lacks conserved residue(s) required for the propagation of feature annotation.</text>
</comment>
<comment type="similarity">
    <text evidence="6">Belongs to the RuvA family.</text>
</comment>
<dbReference type="CDD" id="cd14332">
    <property type="entry name" value="UBA_RuvA_C"/>
    <property type="match status" value="1"/>
</dbReference>
<dbReference type="GO" id="GO:0000400">
    <property type="term" value="F:four-way junction DNA binding"/>
    <property type="evidence" value="ECO:0007669"/>
    <property type="project" value="UniProtKB-UniRule"/>
</dbReference>
<dbReference type="SUPFAM" id="SSF50249">
    <property type="entry name" value="Nucleic acid-binding proteins"/>
    <property type="match status" value="1"/>
</dbReference>
<dbReference type="FunFam" id="2.40.50.140:FF:000083">
    <property type="entry name" value="Holliday junction ATP-dependent DNA helicase RuvA"/>
    <property type="match status" value="1"/>
</dbReference>
<dbReference type="GO" id="GO:0048476">
    <property type="term" value="C:Holliday junction resolvase complex"/>
    <property type="evidence" value="ECO:0007669"/>
    <property type="project" value="UniProtKB-UniRule"/>
</dbReference>
<dbReference type="Proteomes" id="UP000268879">
    <property type="component" value="Chromosome"/>
</dbReference>
<evidence type="ECO:0000256" key="5">
    <source>
        <dbReference type="ARBA" id="ARBA00023204"/>
    </source>
</evidence>
<keyword evidence="1 6" id="KW-0963">Cytoplasm</keyword>
<gene>
    <name evidence="6 8" type="primary">ruvA</name>
    <name evidence="8" type="ORF">NCTC10665_01098</name>
</gene>
<dbReference type="InterPro" id="IPR011114">
    <property type="entry name" value="RuvA_C"/>
</dbReference>
<comment type="function">
    <text evidence="6">The RuvA-RuvB-RuvC complex processes Holliday junction (HJ) DNA during genetic recombination and DNA repair, while the RuvA-RuvB complex plays an important role in the rescue of blocked DNA replication forks via replication fork reversal (RFR). RuvA specifically binds to HJ cruciform DNA, conferring on it an open structure. The RuvB hexamer acts as an ATP-dependent pump, pulling dsDNA into and through the RuvAB complex. HJ branch migration allows RuvC to scan DNA until it finds its consensus sequence, where it cleaves and resolves the cruciform DNA.</text>
</comment>
<comment type="subunit">
    <text evidence="6">Homotetramer. Forms an RuvA(8)-RuvB(12)-Holliday junction (HJ) complex. HJ DNA is sandwiched between 2 RuvA tetramers; dsDNA enters through RuvA and exits via RuvB. An RuvB hexamer assembles on each DNA strand where it exits the tetramer. Each RuvB hexamer is contacted by two RuvA subunits (via domain III) on 2 adjacent RuvB subunits; this complex drives branch migration. In the full resolvosome a probable DNA-RuvA(4)-RuvB(12)-RuvC(2) complex forms which resolves the HJ.</text>
</comment>
<dbReference type="InterPro" id="IPR013849">
    <property type="entry name" value="DNA_helicase_Holl-junc_RuvA_I"/>
</dbReference>
<dbReference type="SMART" id="SM00278">
    <property type="entry name" value="HhH1"/>
    <property type="match status" value="2"/>
</dbReference>
<dbReference type="GO" id="GO:0009432">
    <property type="term" value="P:SOS response"/>
    <property type="evidence" value="ECO:0007669"/>
    <property type="project" value="UniProtKB-ARBA"/>
</dbReference>
<evidence type="ECO:0000256" key="3">
    <source>
        <dbReference type="ARBA" id="ARBA00023125"/>
    </source>
</evidence>
<keyword evidence="8" id="KW-0378">Hydrolase</keyword>
<dbReference type="InterPro" id="IPR012340">
    <property type="entry name" value="NA-bd_OB-fold"/>
</dbReference>
<protein>
    <recommendedName>
        <fullName evidence="6">Holliday junction branch migration complex subunit RuvA</fullName>
    </recommendedName>
</protein>
<dbReference type="InterPro" id="IPR036267">
    <property type="entry name" value="RuvA_C_sf"/>
</dbReference>
<dbReference type="GO" id="GO:0009379">
    <property type="term" value="C:Holliday junction helicase complex"/>
    <property type="evidence" value="ECO:0007669"/>
    <property type="project" value="InterPro"/>
</dbReference>
<dbReference type="Pfam" id="PF01330">
    <property type="entry name" value="RuvA_N"/>
    <property type="match status" value="1"/>
</dbReference>
<evidence type="ECO:0000313" key="8">
    <source>
        <dbReference type="EMBL" id="VEI30994.1"/>
    </source>
</evidence>
<keyword evidence="4 6" id="KW-0233">DNA recombination</keyword>
<evidence type="ECO:0000256" key="6">
    <source>
        <dbReference type="HAMAP-Rule" id="MF_00031"/>
    </source>
</evidence>
<dbReference type="InterPro" id="IPR003583">
    <property type="entry name" value="Hlx-hairpin-Hlx_DNA-bd_motif"/>
</dbReference>
<dbReference type="SUPFAM" id="SSF47781">
    <property type="entry name" value="RuvA domain 2-like"/>
    <property type="match status" value="1"/>
</dbReference>
<evidence type="ECO:0000256" key="4">
    <source>
        <dbReference type="ARBA" id="ARBA00023172"/>
    </source>
</evidence>
<accession>A0A3S4ZHA5</accession>
<dbReference type="InterPro" id="IPR000085">
    <property type="entry name" value="RuvA"/>
</dbReference>
<dbReference type="GO" id="GO:0005737">
    <property type="term" value="C:cytoplasm"/>
    <property type="evidence" value="ECO:0007669"/>
    <property type="project" value="UniProtKB-SubCell"/>
</dbReference>
<dbReference type="Gene3D" id="1.10.8.10">
    <property type="entry name" value="DNA helicase RuvA subunit, C-terminal domain"/>
    <property type="match status" value="1"/>
</dbReference>
<evidence type="ECO:0000256" key="1">
    <source>
        <dbReference type="ARBA" id="ARBA00022490"/>
    </source>
</evidence>
<dbReference type="Gene3D" id="2.40.50.140">
    <property type="entry name" value="Nucleic acid-binding proteins"/>
    <property type="match status" value="1"/>
</dbReference>
<evidence type="ECO:0000256" key="2">
    <source>
        <dbReference type="ARBA" id="ARBA00022763"/>
    </source>
</evidence>
<dbReference type="Gene3D" id="1.10.150.20">
    <property type="entry name" value="5' to 3' exonuclease, C-terminal subdomain"/>
    <property type="match status" value="1"/>
</dbReference>
<evidence type="ECO:0000259" key="7">
    <source>
        <dbReference type="SMART" id="SM00278"/>
    </source>
</evidence>
<proteinExistence type="inferred from homology"/>
<feature type="domain" description="Helix-hairpin-helix DNA-binding motif class 1" evidence="7">
    <location>
        <begin position="84"/>
        <end position="103"/>
    </location>
</feature>
<dbReference type="GO" id="GO:0006281">
    <property type="term" value="P:DNA repair"/>
    <property type="evidence" value="ECO:0007669"/>
    <property type="project" value="UniProtKB-UniRule"/>
</dbReference>
<dbReference type="Pfam" id="PF07499">
    <property type="entry name" value="RuvA_C"/>
    <property type="match status" value="1"/>
</dbReference>
<keyword evidence="3 6" id="KW-0238">DNA-binding</keyword>
<keyword evidence="5 6" id="KW-0234">DNA repair</keyword>
<dbReference type="EMBL" id="LR134481">
    <property type="protein sequence ID" value="VEI30994.1"/>
    <property type="molecule type" value="Genomic_DNA"/>
</dbReference>
<dbReference type="AlphaFoldDB" id="A0A3S4ZHA5"/>
<dbReference type="GO" id="GO:0016787">
    <property type="term" value="F:hydrolase activity"/>
    <property type="evidence" value="ECO:0007669"/>
    <property type="project" value="UniProtKB-KW"/>
</dbReference>
<feature type="domain" description="Helix-hairpin-helix DNA-binding motif class 1" evidence="7">
    <location>
        <begin position="119"/>
        <end position="138"/>
    </location>
</feature>
<dbReference type="HAMAP" id="MF_00031">
    <property type="entry name" value="DNA_HJ_migration_RuvA"/>
    <property type="match status" value="1"/>
</dbReference>
<dbReference type="Pfam" id="PF14520">
    <property type="entry name" value="HHH_5"/>
    <property type="match status" value="1"/>
</dbReference>
<organism evidence="8 9">
    <name type="scientific">Haemophilus parainfluenzae</name>
    <dbReference type="NCBI Taxonomy" id="729"/>
    <lineage>
        <taxon>Bacteria</taxon>
        <taxon>Pseudomonadati</taxon>
        <taxon>Pseudomonadota</taxon>
        <taxon>Gammaproteobacteria</taxon>
        <taxon>Pasteurellales</taxon>
        <taxon>Pasteurellaceae</taxon>
        <taxon>Haemophilus</taxon>
    </lineage>
</organism>
<name>A0A3S4ZHA5_HAEPA</name>
<dbReference type="GO" id="GO:0005524">
    <property type="term" value="F:ATP binding"/>
    <property type="evidence" value="ECO:0007669"/>
    <property type="project" value="InterPro"/>
</dbReference>
<dbReference type="GO" id="GO:0009378">
    <property type="term" value="F:four-way junction helicase activity"/>
    <property type="evidence" value="ECO:0007669"/>
    <property type="project" value="InterPro"/>
</dbReference>
<comment type="domain">
    <text evidence="6">Has three domains with a flexible linker between the domains II and III and assumes an 'L' shape. Domain III is highly mobile and contacts RuvB.</text>
</comment>
<comment type="subcellular location">
    <subcellularLocation>
        <location evidence="6">Cytoplasm</location>
    </subcellularLocation>
</comment>
<dbReference type="GO" id="GO:0006310">
    <property type="term" value="P:DNA recombination"/>
    <property type="evidence" value="ECO:0007669"/>
    <property type="project" value="UniProtKB-UniRule"/>
</dbReference>
<sequence>MLCKIFLHENLMIGRLKGILLEKQPPEILLDVQGVGYELLLPMTSFYDLPEIGQETTLFTHLVVREDAHLLFGFAQKTDRTLFRELIKTNGVGPKLALAILSAMSVEQFAYAIEREELSKLVKIPGVGKKTAERLLVELKGKFKDVRQSDFFVESKHIPSTSELRQAESSADEAVAALVALGYKPSDAEKMVKKVAKADLSSEQLIREALKAAL</sequence>
<evidence type="ECO:0000313" key="9">
    <source>
        <dbReference type="Proteomes" id="UP000268879"/>
    </source>
</evidence>